<proteinExistence type="predicted"/>
<gene>
    <name evidence="1" type="ORF">AOG55_07645</name>
</gene>
<dbReference type="InterPro" id="IPR051162">
    <property type="entry name" value="T4SS_component"/>
</dbReference>
<protein>
    <recommendedName>
        <fullName evidence="3">ATPase</fullName>
    </recommendedName>
</protein>
<evidence type="ECO:0000313" key="1">
    <source>
        <dbReference type="EMBL" id="KQB35161.1"/>
    </source>
</evidence>
<evidence type="ECO:0000313" key="2">
    <source>
        <dbReference type="Proteomes" id="UP000050301"/>
    </source>
</evidence>
<dbReference type="PANTHER" id="PTHR30121">
    <property type="entry name" value="UNCHARACTERIZED PROTEIN YJGR-RELATED"/>
    <property type="match status" value="1"/>
</dbReference>
<accession>A0A0Q0RYC5</accession>
<dbReference type="InParanoid" id="A0A0Q0RYC5"/>
<organism evidence="1 2">
    <name type="scientific">Acidiplasma cupricumulans</name>
    <dbReference type="NCBI Taxonomy" id="312540"/>
    <lineage>
        <taxon>Archaea</taxon>
        <taxon>Methanobacteriati</taxon>
        <taxon>Thermoplasmatota</taxon>
        <taxon>Thermoplasmata</taxon>
        <taxon>Thermoplasmatales</taxon>
        <taxon>Ferroplasmaceae</taxon>
        <taxon>Acidiplasma</taxon>
    </lineage>
</organism>
<dbReference type="Proteomes" id="UP000050301">
    <property type="component" value="Unassembled WGS sequence"/>
</dbReference>
<dbReference type="EMBL" id="LKBH01000181">
    <property type="protein sequence ID" value="KQB35161.1"/>
    <property type="molecule type" value="Genomic_DNA"/>
</dbReference>
<dbReference type="Gene3D" id="3.40.50.300">
    <property type="entry name" value="P-loop containing nucleotide triphosphate hydrolases"/>
    <property type="match status" value="1"/>
</dbReference>
<comment type="caution">
    <text evidence="1">The sequence shown here is derived from an EMBL/GenBank/DDBJ whole genome shotgun (WGS) entry which is preliminary data.</text>
</comment>
<dbReference type="InterPro" id="IPR027417">
    <property type="entry name" value="P-loop_NTPase"/>
</dbReference>
<keyword evidence="2" id="KW-1185">Reference proteome</keyword>
<dbReference type="RefSeq" id="WP_055040996.1">
    <property type="nucleotide sequence ID" value="NZ_LKBH01000181.1"/>
</dbReference>
<sequence>MNKYLEDQNRVMREYGFSELINARRVLSKPLIELPLRNQERMFYDLSRRLKRFAGHTTIAYTIIPDIERGKFKRDECSARAANLRDYIEHKGNRNVSITGVSGQGKSYLTMHLLSKFEDRQRIIFSFKPDDHEVHLGIPVIDAKECLPNPFRDINAFSEAYMTAFFGEKVSSGIQLQQTPAFLQEIASQSSDWKGFMKTISEKRKSASKNQIETLNAIEQNVKSLVIEDMGNVELANESTVFDFSTLPTKQAQNFYAELMLRQIYREMEERKRKGVLICIDEAHRLTKSYHTILDVMSREIRDKGMLWIITQNLIDILPEMRANFGTKFTFKLGDADLQILSYNQLVRFSVSMLQPRQFTDIEFPESQAFAPVLTYVSDGSEYRESPRIVAAVKEARMEEGAGGRGKDIDYKEEIMQILSERMSYATEMGKEISAKYGISKDQAKLGIKTILEELKNNNEVGRVKYLREGKPIVMYYSKSPNLSNLHTGMQSQAVDILNELGVHINRVSTTGERGAFDIETDFFMVEIETGLKHSMEDLKERIAGTNLRVIIIVPNSELIDKYKGLGERVLVMTIDSMREMLTEPEKTKTQIK</sequence>
<evidence type="ECO:0008006" key="3">
    <source>
        <dbReference type="Google" id="ProtNLM"/>
    </source>
</evidence>
<dbReference type="AlphaFoldDB" id="A0A0Q0RYC5"/>
<name>A0A0Q0RYC5_9ARCH</name>
<dbReference type="SUPFAM" id="SSF52540">
    <property type="entry name" value="P-loop containing nucleoside triphosphate hydrolases"/>
    <property type="match status" value="1"/>
</dbReference>
<reference evidence="1 2" key="1">
    <citation type="submission" date="2015-09" db="EMBL/GenBank/DDBJ databases">
        <title>Heavy metals and arsenic resistance mechanisms in polyextremophilic archaea of the family Ferroplasmaceae.</title>
        <authorList>
            <person name="Bulaev A.G."/>
            <person name="Kanygina A.V."/>
        </authorList>
    </citation>
    <scope>NUCLEOTIDE SEQUENCE [LARGE SCALE GENOMIC DNA]</scope>
    <source>
        <strain evidence="1 2">BH2</strain>
    </source>
</reference>
<dbReference type="PANTHER" id="PTHR30121:SF6">
    <property type="entry name" value="SLR6007 PROTEIN"/>
    <property type="match status" value="1"/>
</dbReference>
<dbReference type="Gene3D" id="1.10.8.730">
    <property type="match status" value="1"/>
</dbReference>